<keyword evidence="2" id="KW-0732">Signal</keyword>
<evidence type="ECO:0000313" key="3">
    <source>
        <dbReference type="EMBL" id="CDJ60047.1"/>
    </source>
</evidence>
<organism evidence="3 4">
    <name type="scientific">Eimeria maxima</name>
    <name type="common">Coccidian parasite</name>
    <dbReference type="NCBI Taxonomy" id="5804"/>
    <lineage>
        <taxon>Eukaryota</taxon>
        <taxon>Sar</taxon>
        <taxon>Alveolata</taxon>
        <taxon>Apicomplexa</taxon>
        <taxon>Conoidasida</taxon>
        <taxon>Coccidia</taxon>
        <taxon>Eucoccidiorida</taxon>
        <taxon>Eimeriorina</taxon>
        <taxon>Eimeriidae</taxon>
        <taxon>Eimeria</taxon>
    </lineage>
</organism>
<protein>
    <submittedName>
        <fullName evidence="3">Uncharacterized protein</fullName>
    </submittedName>
</protein>
<feature type="region of interest" description="Disordered" evidence="1">
    <location>
        <begin position="1552"/>
        <end position="1608"/>
    </location>
</feature>
<feature type="region of interest" description="Disordered" evidence="1">
    <location>
        <begin position="1487"/>
        <end position="1511"/>
    </location>
</feature>
<feature type="compositionally biased region" description="Low complexity" evidence="1">
    <location>
        <begin position="1552"/>
        <end position="1581"/>
    </location>
</feature>
<accession>U6M783</accession>
<evidence type="ECO:0000256" key="2">
    <source>
        <dbReference type="SAM" id="SignalP"/>
    </source>
</evidence>
<dbReference type="VEuPathDB" id="ToxoDB:EMWEY_00000400"/>
<feature type="chain" id="PRO_5004673341" evidence="2">
    <location>
        <begin position="28"/>
        <end position="1675"/>
    </location>
</feature>
<name>U6M783_EIMMA</name>
<dbReference type="EMBL" id="HG721241">
    <property type="protein sequence ID" value="CDJ60047.1"/>
    <property type="molecule type" value="Genomic_DNA"/>
</dbReference>
<feature type="region of interest" description="Disordered" evidence="1">
    <location>
        <begin position="1246"/>
        <end position="1272"/>
    </location>
</feature>
<feature type="compositionally biased region" description="Low complexity" evidence="1">
    <location>
        <begin position="1588"/>
        <end position="1597"/>
    </location>
</feature>
<dbReference type="RefSeq" id="XP_013336692.1">
    <property type="nucleotide sequence ID" value="XM_013481238.1"/>
</dbReference>
<feature type="signal peptide" evidence="2">
    <location>
        <begin position="1"/>
        <end position="27"/>
    </location>
</feature>
<evidence type="ECO:0000256" key="1">
    <source>
        <dbReference type="SAM" id="MobiDB-lite"/>
    </source>
</evidence>
<reference evidence="3" key="1">
    <citation type="submission" date="2013-10" db="EMBL/GenBank/DDBJ databases">
        <title>Genomic analysis of the causative agents of coccidiosis in chickens.</title>
        <authorList>
            <person name="Reid A.J."/>
            <person name="Blake D."/>
            <person name="Billington K."/>
            <person name="Browne H."/>
            <person name="Dunn M."/>
            <person name="Hung S."/>
            <person name="Kawahara F."/>
            <person name="Miranda-Saavedra D."/>
            <person name="Mourier T."/>
            <person name="Nagra H."/>
            <person name="Otto T.D."/>
            <person name="Rawlings N."/>
            <person name="Sanchez A."/>
            <person name="Sanders M."/>
            <person name="Subramaniam C."/>
            <person name="Tay Y."/>
            <person name="Dear P."/>
            <person name="Doerig C."/>
            <person name="Gruber A."/>
            <person name="Parkinson J."/>
            <person name="Shirley M."/>
            <person name="Wan K.L."/>
            <person name="Berriman M."/>
            <person name="Tomley F."/>
            <person name="Pain A."/>
        </authorList>
    </citation>
    <scope>NUCLEOTIDE SEQUENCE [LARGE SCALE GENOMIC DNA]</scope>
    <source>
        <strain evidence="3">Weybridge</strain>
    </source>
</reference>
<sequence>MAKYSVYSVWTSWVAICCLSNCRYAQAREASYILSFSFYCSTDSSNSNISGGTALQLVAAAPALRCLTALVWIQSSSSPARTATAEAEDNTLAAAASSLRALLPVAVAATEFALASPSLVVRREAARSLLSMSLPLGETFWGATIAAAASAAPSKVVAAATGPVVGDPQLSLFILECLNSECDALQRRQLLQLLLQQVRIWGPRNPRQWILLLTMLCCKCVPAPTPTTQPLSTLRSSSSINDARAAGLLQRAQQLLPQTSQVLLSPLATARPLPALTGFVWRPLPGVSAPERVQHQDESCTDVNDSSVNNWSGGEVHPIVCSAAAECLELLLTLPELQQQQQQHWIVPPTDGYQAKYAEVEAASLGGPLLVDCLPLLFRAACQLLWQGTQRHQRQKQQLNGISSDEEISLCRRGLRILLLLLKRLTGVCSGCTTTQLRAAQQLQQHEVAVSSAVSALLRGYATPIAPERHDVPEAATAVAAALAAAAGYMAQAQHRAALLRLKAAATGGDVVQEEQYQQHHQQRLCDQEQRAQLTAMALEVMARFAEAGCCLSPWRLVGQLLLPLGDVVHSASDLVVAASATTPAADPYDWLVRRRLLLACRLLGHITAGAAPSDGAAHSTRAAAVFLEQHHQWVAAIEPCAVPLALHLMACLLKRHREREQQVEQWHQDQQQQEAQQLLKGLALLCHPLSTGGGEKRAAAASAAFAALSAASRSSTARRTVTAPEEAATAPTLAFPEACCPVLNGLADALIQPVETAKSSRESCPAAADWPEAAADEMCWRLESIGTMLLCLCFPPDPEQQQQHQQPHQQQLQPQQLDEDDWAEDWIGADSPTRSHGATTAPADASTVEASENSTGAVWLYPETLRRACEAAGRLAAAAAEAAAAASGLKTHYHCGSGGGGAVSSSLEHGKSHSSGGEETKSAAIEAAQKVELGATPAAVGAAGKIVYGCICFLWKLAGALKQNPAVLSEEAAAFAFFASMRDTSAAALWLPSDSAPLPAVELEEKLRGSMRGAALSLLQRGFSVVAVIPSAPAAASAVSLLLSPLEIPTFLSCFCNGTASGVSPLEAMHLLRSLYETAARAAGAVAAAAAGRTSKTKDTEATAHAANTSLLGHCAGLVESAVASFTGNADFLGTPPAAAAATSTVSSCAAGDTEGVLALAAALVAVDALALTNGPWNRRAMNEQEEQQQQQPGWCARIGTALQRLSEFAYLADSLRNHAALAPAAKTPNSAGATGSRDIVTTAETLPPAATRTNPNSSGKITANEREGAADTALVMESSSATATALTEAQAEAGTEAAVVHWPASCQHAAAQLRGFLLRIARLYNQSAAAGPDSFPCLLAAAAVSSLMPALTPYPSVPPRGGTRRTCSKGGRSYRVSKTQLSTIEAQQNHPLKTLEEFLVELSPQNSTAFGGSDLTPLSQVLVAALSSVIAGVLRIQAEACLSPDEGAAGSGEAAPAGLETETIGTATARNSASARLESRAATAEDVAPATAASEVETETAAPKSAVASPESLAVACTAAATETAALPVASLVTDSAAIAAAHLAALEATSDSGAPSSPAGAKTPPSSEAAARPESAGAAEEEPAPAKAPSSTPSGTTETKEPSAARRSAYLAAAASLLYLAVSRHPVVSARAIQAATEAVGEPASAGCTQLVKAAVARLLQEELKRRHHGRP</sequence>
<feature type="compositionally biased region" description="Polar residues" evidence="1">
    <location>
        <begin position="1253"/>
        <end position="1263"/>
    </location>
</feature>
<dbReference type="GeneID" id="25334026"/>
<gene>
    <name evidence="3" type="ORF">EMWEY_00000400</name>
</gene>
<feature type="compositionally biased region" description="Low complexity" evidence="1">
    <location>
        <begin position="800"/>
        <end position="817"/>
    </location>
</feature>
<dbReference type="OrthoDB" id="348008at2759"/>
<feature type="compositionally biased region" description="Low complexity" evidence="1">
    <location>
        <begin position="1487"/>
        <end position="1505"/>
    </location>
</feature>
<dbReference type="Proteomes" id="UP000030763">
    <property type="component" value="Unassembled WGS sequence"/>
</dbReference>
<feature type="region of interest" description="Disordered" evidence="1">
    <location>
        <begin position="799"/>
        <end position="853"/>
    </location>
</feature>
<keyword evidence="4" id="KW-1185">Reference proteome</keyword>
<evidence type="ECO:0000313" key="4">
    <source>
        <dbReference type="Proteomes" id="UP000030763"/>
    </source>
</evidence>
<reference evidence="3" key="2">
    <citation type="submission" date="2013-10" db="EMBL/GenBank/DDBJ databases">
        <authorList>
            <person name="Aslett M."/>
        </authorList>
    </citation>
    <scope>NUCLEOTIDE SEQUENCE [LARGE SCALE GENOMIC DNA]</scope>
    <source>
        <strain evidence="3">Weybridge</strain>
    </source>
</reference>
<proteinExistence type="predicted"/>